<keyword evidence="6" id="KW-1185">Reference proteome</keyword>
<feature type="transmembrane region" description="Helical" evidence="1">
    <location>
        <begin position="42"/>
        <end position="60"/>
    </location>
</feature>
<dbReference type="Proteomes" id="UP000663912">
    <property type="component" value="Chromosome 1"/>
</dbReference>
<dbReference type="Pfam" id="PF14317">
    <property type="entry name" value="YcxB"/>
    <property type="match status" value="1"/>
</dbReference>
<evidence type="ECO:0000313" key="6">
    <source>
        <dbReference type="Proteomes" id="UP000822331"/>
    </source>
</evidence>
<keyword evidence="1" id="KW-0812">Transmembrane</keyword>
<dbReference type="AlphaFoldDB" id="A0AAE7R662"/>
<evidence type="ECO:0000259" key="2">
    <source>
        <dbReference type="Pfam" id="PF14317"/>
    </source>
</evidence>
<evidence type="ECO:0000313" key="5">
    <source>
        <dbReference type="Proteomes" id="UP000663912"/>
    </source>
</evidence>
<keyword evidence="1" id="KW-0472">Membrane</keyword>
<organism evidence="4 5">
    <name type="scientific">Agrobacterium rubi</name>
    <dbReference type="NCBI Taxonomy" id="28099"/>
    <lineage>
        <taxon>Bacteria</taxon>
        <taxon>Pseudomonadati</taxon>
        <taxon>Pseudomonadota</taxon>
        <taxon>Alphaproteobacteria</taxon>
        <taxon>Hyphomicrobiales</taxon>
        <taxon>Rhizobiaceae</taxon>
        <taxon>Rhizobium/Agrobacterium group</taxon>
        <taxon>Agrobacterium</taxon>
    </lineage>
</organism>
<accession>A0AAE7R662</accession>
<name>A0AAE7R662_9HYPH</name>
<protein>
    <submittedName>
        <fullName evidence="4">YcxB family protein</fullName>
    </submittedName>
</protein>
<gene>
    <name evidence="3" type="ORF">G6L72_00205</name>
    <name evidence="4" type="ORF">G6M88_08020</name>
</gene>
<dbReference type="InterPro" id="IPR025588">
    <property type="entry name" value="YcxB-like_C"/>
</dbReference>
<feature type="domain" description="YcxB-like C-terminal" evidence="2">
    <location>
        <begin position="127"/>
        <end position="172"/>
    </location>
</feature>
<dbReference type="EMBL" id="CP049206">
    <property type="protein sequence ID" value="QTG00347.1"/>
    <property type="molecule type" value="Genomic_DNA"/>
</dbReference>
<evidence type="ECO:0000313" key="3">
    <source>
        <dbReference type="EMBL" id="NTF35135.1"/>
    </source>
</evidence>
<dbReference type="Proteomes" id="UP000822331">
    <property type="component" value="Unassembled WGS sequence"/>
</dbReference>
<proteinExistence type="predicted"/>
<feature type="transmembrane region" description="Helical" evidence="1">
    <location>
        <begin position="72"/>
        <end position="93"/>
    </location>
</feature>
<evidence type="ECO:0000313" key="4">
    <source>
        <dbReference type="EMBL" id="QTG00347.1"/>
    </source>
</evidence>
<reference evidence="4" key="2">
    <citation type="submission" date="2020-02" db="EMBL/GenBank/DDBJ databases">
        <title>Unexpected conservation and global transmission of agrobacterial virulence plasmids.</title>
        <authorList>
            <person name="Weisberg A.J."/>
            <person name="Davis E.W. II"/>
            <person name="Tabima J.R."/>
            <person name="Belcher M.S."/>
            <person name="Miller M."/>
            <person name="Kuo C.-H."/>
            <person name="Loper J.E."/>
            <person name="Grunwald N.J."/>
            <person name="Putnam M.L."/>
            <person name="Chang J.H."/>
        </authorList>
    </citation>
    <scope>NUCLEOTIDE SEQUENCE</scope>
    <source>
        <strain evidence="4">W2/73</strain>
    </source>
</reference>
<dbReference type="RefSeq" id="WP_065700057.1">
    <property type="nucleotide sequence ID" value="NZ_CP049206.1"/>
</dbReference>
<dbReference type="EMBL" id="JAAMCP010000001">
    <property type="protein sequence ID" value="NTF35135.1"/>
    <property type="molecule type" value="Genomic_DNA"/>
</dbReference>
<evidence type="ECO:0000256" key="1">
    <source>
        <dbReference type="SAM" id="Phobius"/>
    </source>
</evidence>
<keyword evidence="1" id="KW-1133">Transmembrane helix</keyword>
<dbReference type="KEGG" id="arui:G6M88_08020"/>
<reference evidence="3 6" key="1">
    <citation type="journal article" date="2020" name="Science">
        <title>Unexpected conservation and global transmission of agrobacterial virulence plasmids.</title>
        <authorList>
            <person name="Weisberg A.J."/>
            <person name="Davis E.W. 2nd"/>
            <person name="Tabima J."/>
            <person name="Belcher M.S."/>
            <person name="Miller M."/>
            <person name="Kuo C.H."/>
            <person name="Loper J.E."/>
            <person name="Grunwald N.J."/>
            <person name="Putnam M.L."/>
            <person name="Chang J.H."/>
        </authorList>
    </citation>
    <scope>NUCLEOTIDE SEQUENCE [LARGE SCALE GENOMIC DNA]</scope>
    <source>
        <strain evidence="3 6">A19/93</strain>
    </source>
</reference>
<sequence length="182" mass="21103">MSNTPTEPAAALPVLSYVLTEEDYNAMADAGYGRATRFLNRWMFWPFAILNVGFSAWFIGNAIEAGRPFEMAHMWNGAIAVLMILLRFCFVPWMRRWHLRQSKLAGRNYEIRFVEYDVEMSAGGLFSRINCSEILSYSETEDYFFFWINRFQAIIAPKRAINTPQGEAALRAYVADAKWKKR</sequence>